<dbReference type="EnsemblMetazoa" id="GPAI008893-RA">
    <property type="protein sequence ID" value="GPAI008893-PA"/>
    <property type="gene ID" value="GPAI008893"/>
</dbReference>
<dbReference type="VEuPathDB" id="VectorBase:GPAI008893"/>
<accession>A0A1A9ZAQ0</accession>
<proteinExistence type="predicted"/>
<evidence type="ECO:0000313" key="2">
    <source>
        <dbReference type="Proteomes" id="UP000092445"/>
    </source>
</evidence>
<organism evidence="1 2">
    <name type="scientific">Glossina pallidipes</name>
    <name type="common">Tsetse fly</name>
    <dbReference type="NCBI Taxonomy" id="7398"/>
    <lineage>
        <taxon>Eukaryota</taxon>
        <taxon>Metazoa</taxon>
        <taxon>Ecdysozoa</taxon>
        <taxon>Arthropoda</taxon>
        <taxon>Hexapoda</taxon>
        <taxon>Insecta</taxon>
        <taxon>Pterygota</taxon>
        <taxon>Neoptera</taxon>
        <taxon>Endopterygota</taxon>
        <taxon>Diptera</taxon>
        <taxon>Brachycera</taxon>
        <taxon>Muscomorpha</taxon>
        <taxon>Hippoboscoidea</taxon>
        <taxon>Glossinidae</taxon>
        <taxon>Glossina</taxon>
    </lineage>
</organism>
<name>A0A1A9ZAQ0_GLOPL</name>
<protein>
    <submittedName>
        <fullName evidence="1">Uncharacterized protein</fullName>
    </submittedName>
</protein>
<reference evidence="1" key="2">
    <citation type="submission" date="2020-05" db="UniProtKB">
        <authorList>
            <consortium name="EnsemblMetazoa"/>
        </authorList>
    </citation>
    <scope>IDENTIFICATION</scope>
    <source>
        <strain evidence="1">IAEA</strain>
    </source>
</reference>
<reference evidence="2" key="1">
    <citation type="submission" date="2014-03" db="EMBL/GenBank/DDBJ databases">
        <authorList>
            <person name="Aksoy S."/>
            <person name="Warren W."/>
            <person name="Wilson R.K."/>
        </authorList>
    </citation>
    <scope>NUCLEOTIDE SEQUENCE [LARGE SCALE GENOMIC DNA]</scope>
    <source>
        <strain evidence="2">IAEA</strain>
    </source>
</reference>
<keyword evidence="2" id="KW-1185">Reference proteome</keyword>
<evidence type="ECO:0000313" key="1">
    <source>
        <dbReference type="EnsemblMetazoa" id="GPAI008893-PA"/>
    </source>
</evidence>
<dbReference type="Proteomes" id="UP000092445">
    <property type="component" value="Unassembled WGS sequence"/>
</dbReference>
<dbReference type="AlphaFoldDB" id="A0A1A9ZAQ0"/>
<sequence>MYPYGSSAPCYGVPATAPPCQGTPPFQGPSPPAYSTNYSPQYIPHYNPHHHHHHRPHGLMHHVHGHQQYHHHDKNSRSIDNLRAIDLATTPQLNSLRLLQYQEMQTYVKPHNLNYMQKTCCNRKEII</sequence>